<evidence type="ECO:0000256" key="2">
    <source>
        <dbReference type="ARBA" id="ARBA00023125"/>
    </source>
</evidence>
<keyword evidence="1" id="KW-0805">Transcription regulation</keyword>
<evidence type="ECO:0000259" key="4">
    <source>
        <dbReference type="PROSITE" id="PS50987"/>
    </source>
</evidence>
<dbReference type="PANTHER" id="PTHR33154:SF18">
    <property type="entry name" value="ARSENICAL RESISTANCE OPERON REPRESSOR"/>
    <property type="match status" value="1"/>
</dbReference>
<dbReference type="PRINTS" id="PR00778">
    <property type="entry name" value="HTHARSR"/>
</dbReference>
<feature type="domain" description="HTH arsR-type" evidence="4">
    <location>
        <begin position="259"/>
        <end position="352"/>
    </location>
</feature>
<keyword evidence="3" id="KW-0804">Transcription</keyword>
<dbReference type="InterPro" id="IPR036390">
    <property type="entry name" value="WH_DNA-bd_sf"/>
</dbReference>
<keyword evidence="2" id="KW-0238">DNA-binding</keyword>
<evidence type="ECO:0000256" key="3">
    <source>
        <dbReference type="ARBA" id="ARBA00023163"/>
    </source>
</evidence>
<evidence type="ECO:0000313" key="5">
    <source>
        <dbReference type="EMBL" id="MFC4560054.1"/>
    </source>
</evidence>
<name>A0ABV9DMD6_9BACI</name>
<dbReference type="Proteomes" id="UP001595989">
    <property type="component" value="Unassembled WGS sequence"/>
</dbReference>
<proteinExistence type="predicted"/>
<dbReference type="CDD" id="cd00090">
    <property type="entry name" value="HTH_ARSR"/>
    <property type="match status" value="1"/>
</dbReference>
<gene>
    <name evidence="5" type="ORF">ACFO3D_17995</name>
</gene>
<dbReference type="InterPro" id="IPR036388">
    <property type="entry name" value="WH-like_DNA-bd_sf"/>
</dbReference>
<dbReference type="InterPro" id="IPR051081">
    <property type="entry name" value="HTH_MetalResp_TranReg"/>
</dbReference>
<dbReference type="InterPro" id="IPR011991">
    <property type="entry name" value="ArsR-like_HTH"/>
</dbReference>
<sequence>MELYSIRTKERETYKVELKFSLLWEAALGIAAITNESLVETLDLSTEKRRDINESLSNDMIKQLEYVQKNNTWKTLLQVLHKENFKDLPSYCSFIRNLSPEELKSIAIPYLGSNLEKQRNEILQGSDKALKELQQKTKENSFLPTYLEFICKADVEKLKDHLVEVMSGWYKSIIDPDKEKIQTILEKDIKSKQKMLEKIEPEQFIEWATDGIKYPPEPGVYKVILIPHFIYRPWNVEADLEGVKVFYYPVANESISAEGKYVPNKMLVQRYKALGDENRLKILKMIKMRGLTLQELTDELKMGKTTVHHHLKILKSARLISDKSSRYVVNDQTLALVSEELKLYLEKNETGEV</sequence>
<dbReference type="SMART" id="SM00418">
    <property type="entry name" value="HTH_ARSR"/>
    <property type="match status" value="1"/>
</dbReference>
<dbReference type="PROSITE" id="PS50987">
    <property type="entry name" value="HTH_ARSR_2"/>
    <property type="match status" value="1"/>
</dbReference>
<organism evidence="5 6">
    <name type="scientific">Virgibacillus kekensis</name>
    <dbReference type="NCBI Taxonomy" id="202261"/>
    <lineage>
        <taxon>Bacteria</taxon>
        <taxon>Bacillati</taxon>
        <taxon>Bacillota</taxon>
        <taxon>Bacilli</taxon>
        <taxon>Bacillales</taxon>
        <taxon>Bacillaceae</taxon>
        <taxon>Virgibacillus</taxon>
    </lineage>
</organism>
<dbReference type="Pfam" id="PF01022">
    <property type="entry name" value="HTH_5"/>
    <property type="match status" value="1"/>
</dbReference>
<keyword evidence="6" id="KW-1185">Reference proteome</keyword>
<evidence type="ECO:0000313" key="6">
    <source>
        <dbReference type="Proteomes" id="UP001595989"/>
    </source>
</evidence>
<comment type="caution">
    <text evidence="5">The sequence shown here is derived from an EMBL/GenBank/DDBJ whole genome shotgun (WGS) entry which is preliminary data.</text>
</comment>
<dbReference type="InterPro" id="IPR001845">
    <property type="entry name" value="HTH_ArsR_DNA-bd_dom"/>
</dbReference>
<dbReference type="RefSeq" id="WP_390299449.1">
    <property type="nucleotide sequence ID" value="NZ_JBHSFU010000015.1"/>
</dbReference>
<protein>
    <submittedName>
        <fullName evidence="5">ArsR/SmtB family transcription factor</fullName>
    </submittedName>
</protein>
<dbReference type="PANTHER" id="PTHR33154">
    <property type="entry name" value="TRANSCRIPTIONAL REGULATOR, ARSR FAMILY"/>
    <property type="match status" value="1"/>
</dbReference>
<dbReference type="SUPFAM" id="SSF46785">
    <property type="entry name" value="Winged helix' DNA-binding domain"/>
    <property type="match status" value="1"/>
</dbReference>
<reference evidence="6" key="1">
    <citation type="journal article" date="2019" name="Int. J. Syst. Evol. Microbiol.">
        <title>The Global Catalogue of Microorganisms (GCM) 10K type strain sequencing project: providing services to taxonomists for standard genome sequencing and annotation.</title>
        <authorList>
            <consortium name="The Broad Institute Genomics Platform"/>
            <consortium name="The Broad Institute Genome Sequencing Center for Infectious Disease"/>
            <person name="Wu L."/>
            <person name="Ma J."/>
        </authorList>
    </citation>
    <scope>NUCLEOTIDE SEQUENCE [LARGE SCALE GENOMIC DNA]</scope>
    <source>
        <strain evidence="6">CGMCC 4.7426</strain>
    </source>
</reference>
<accession>A0ABV9DMD6</accession>
<dbReference type="EMBL" id="JBHSFU010000015">
    <property type="protein sequence ID" value="MFC4560054.1"/>
    <property type="molecule type" value="Genomic_DNA"/>
</dbReference>
<evidence type="ECO:0000256" key="1">
    <source>
        <dbReference type="ARBA" id="ARBA00023015"/>
    </source>
</evidence>
<dbReference type="Gene3D" id="1.10.10.10">
    <property type="entry name" value="Winged helix-like DNA-binding domain superfamily/Winged helix DNA-binding domain"/>
    <property type="match status" value="1"/>
</dbReference>